<dbReference type="Gene3D" id="3.30.428.10">
    <property type="entry name" value="HIT-like"/>
    <property type="match status" value="2"/>
</dbReference>
<evidence type="ECO:0000313" key="19">
    <source>
        <dbReference type="Proteomes" id="UP000245699"/>
    </source>
</evidence>
<evidence type="ECO:0000256" key="8">
    <source>
        <dbReference type="ARBA" id="ARBA00022723"/>
    </source>
</evidence>
<dbReference type="EMBL" id="MBFT01000656">
    <property type="protein sequence ID" value="PVU88122.1"/>
    <property type="molecule type" value="Genomic_DNA"/>
</dbReference>
<gene>
    <name evidence="18" type="ORF">BB559_002758</name>
    <name evidence="17" type="ORF">BB559_005725</name>
</gene>
<dbReference type="UniPathway" id="UPA00214"/>
<evidence type="ECO:0000259" key="15">
    <source>
        <dbReference type="Pfam" id="PF01087"/>
    </source>
</evidence>
<feature type="binding site" evidence="13">
    <location>
        <position position="55"/>
    </location>
    <ligand>
        <name>Zn(2+)</name>
        <dbReference type="ChEBI" id="CHEBI:29105"/>
    </ligand>
</feature>
<dbReference type="GO" id="GO:0008108">
    <property type="term" value="F:UDP-glucose:hexose-1-phosphate uridylyltransferase activity"/>
    <property type="evidence" value="ECO:0007669"/>
    <property type="project" value="UniProtKB-EC"/>
</dbReference>
<reference evidence="18 19" key="1">
    <citation type="journal article" date="2018" name="MBio">
        <title>Comparative Genomics Reveals the Core Gene Toolbox for the Fungus-Insect Symbiosis.</title>
        <authorList>
            <person name="Wang Y."/>
            <person name="Stata M."/>
            <person name="Wang W."/>
            <person name="Stajich J.E."/>
            <person name="White M.M."/>
            <person name="Moncalvo J.M."/>
        </authorList>
    </citation>
    <scope>NUCLEOTIDE SEQUENCE [LARGE SCALE GENOMIC DNA]</scope>
    <source>
        <strain evidence="18 19">AUS-77-4</strain>
    </source>
</reference>
<keyword evidence="9 13" id="KW-0862">Zinc</keyword>
<comment type="cofactor">
    <cofactor evidence="13">
        <name>Zn(2+)</name>
        <dbReference type="ChEBI" id="CHEBI:29105"/>
    </cofactor>
    <text evidence="13">Binds 1 zinc ion per subunit.</text>
</comment>
<feature type="domain" description="Galactose-1-phosphate uridyl transferase C-terminal" evidence="16">
    <location>
        <begin position="202"/>
        <end position="328"/>
    </location>
</feature>
<dbReference type="OrthoDB" id="418412at2759"/>
<keyword evidence="6 14" id="KW-0808">Transferase</keyword>
<evidence type="ECO:0000256" key="1">
    <source>
        <dbReference type="ARBA" id="ARBA00001107"/>
    </source>
</evidence>
<keyword evidence="11 14" id="KW-0119">Carbohydrate metabolism</keyword>
<evidence type="ECO:0000313" key="17">
    <source>
        <dbReference type="EMBL" id="PVU88122.1"/>
    </source>
</evidence>
<comment type="catalytic activity">
    <reaction evidence="1 14">
        <text>alpha-D-galactose 1-phosphate + UDP-alpha-D-glucose = alpha-D-glucose 1-phosphate + UDP-alpha-D-galactose</text>
        <dbReference type="Rhea" id="RHEA:13989"/>
        <dbReference type="ChEBI" id="CHEBI:58336"/>
        <dbReference type="ChEBI" id="CHEBI:58601"/>
        <dbReference type="ChEBI" id="CHEBI:58885"/>
        <dbReference type="ChEBI" id="CHEBI:66914"/>
        <dbReference type="EC" id="2.7.7.12"/>
    </reaction>
</comment>
<dbReference type="STRING" id="61424.A0A2T9YSY4"/>
<accession>A0A2T9YSY4</accession>
<dbReference type="NCBIfam" id="TIGR00209">
    <property type="entry name" value="galT_1"/>
    <property type="match status" value="1"/>
</dbReference>
<evidence type="ECO:0000256" key="10">
    <source>
        <dbReference type="ARBA" id="ARBA00023144"/>
    </source>
</evidence>
<keyword evidence="10 14" id="KW-0299">Galactose metabolism</keyword>
<sequence>MSQFNVNEHPHKRLNILTNSWILVSPHRAKRPWLGQTSKVNAEPGPSFDKNCYLCPTNARINGEKNPNYDSIYIFNNDFPAVLESQPKNGPSDLDLLVDTSDVDPDLFQIKSVRGKCQVICYSPNHSVTMADMQQDQIETVVRAWIKIYANLSPPQSLIDSSAIGYIQIFENKGAEMGCSNPHPHGQVWALELVSQQVSREIQEFKKFEKAKCKCLLCTYLKTELSTSKTTEMHRIVYENENFVVLVPFWAVWPFETMILPKHHMSSLFDLVSTNQNQKSLVAGQTYDTIDDFLNKQPNTLVADFANSLKVLTSKYDKLFGCSFPYSMAQRDLTPEQAAQRLRDL</sequence>
<dbReference type="PROSITE" id="PS00117">
    <property type="entry name" value="GAL_P_UDP_TRANSF_I"/>
    <property type="match status" value="1"/>
</dbReference>
<keyword evidence="7 14" id="KW-0548">Nucleotidyltransferase</keyword>
<comment type="pathway">
    <text evidence="2 14">Carbohydrate metabolism; galactose metabolism.</text>
</comment>
<evidence type="ECO:0000256" key="4">
    <source>
        <dbReference type="ARBA" id="ARBA00012384"/>
    </source>
</evidence>
<evidence type="ECO:0000256" key="13">
    <source>
        <dbReference type="PIRSR" id="PIRSR000808-3"/>
    </source>
</evidence>
<dbReference type="GO" id="GO:0005737">
    <property type="term" value="C:cytoplasm"/>
    <property type="evidence" value="ECO:0007669"/>
    <property type="project" value="TreeGrafter"/>
</dbReference>
<dbReference type="GO" id="GO:0033499">
    <property type="term" value="P:galactose catabolic process via UDP-galactose, Leloir pathway"/>
    <property type="evidence" value="ECO:0007669"/>
    <property type="project" value="TreeGrafter"/>
</dbReference>
<dbReference type="InterPro" id="IPR019779">
    <property type="entry name" value="GalP_UDPtransf1_His-AS"/>
</dbReference>
<dbReference type="InterPro" id="IPR036265">
    <property type="entry name" value="HIT-like_sf"/>
</dbReference>
<evidence type="ECO:0000256" key="3">
    <source>
        <dbReference type="ARBA" id="ARBA00010951"/>
    </source>
</evidence>
<feature type="binding site" evidence="13">
    <location>
        <position position="126"/>
    </location>
    <ligand>
        <name>Zn(2+)</name>
        <dbReference type="ChEBI" id="CHEBI:29105"/>
    </ligand>
</feature>
<evidence type="ECO:0000256" key="14">
    <source>
        <dbReference type="RuleBase" id="RU000506"/>
    </source>
</evidence>
<comment type="similarity">
    <text evidence="3 14">Belongs to the galactose-1-phosphate uridylyltransferase type 1 family.</text>
</comment>
<dbReference type="InterPro" id="IPR001937">
    <property type="entry name" value="GalP_UDPtransf1"/>
</dbReference>
<dbReference type="PIRSF" id="PIRSF000808">
    <property type="entry name" value="GalT"/>
    <property type="match status" value="1"/>
</dbReference>
<evidence type="ECO:0000256" key="11">
    <source>
        <dbReference type="ARBA" id="ARBA00023277"/>
    </source>
</evidence>
<keyword evidence="8 13" id="KW-0479">Metal-binding</keyword>
<evidence type="ECO:0000256" key="2">
    <source>
        <dbReference type="ARBA" id="ARBA00004947"/>
    </source>
</evidence>
<evidence type="ECO:0000256" key="5">
    <source>
        <dbReference type="ARBA" id="ARBA00016340"/>
    </source>
</evidence>
<dbReference type="Pfam" id="PF01087">
    <property type="entry name" value="GalP_UDP_transf"/>
    <property type="match status" value="1"/>
</dbReference>
<dbReference type="Proteomes" id="UP000245699">
    <property type="component" value="Unassembled WGS sequence"/>
</dbReference>
<evidence type="ECO:0000313" key="18">
    <source>
        <dbReference type="EMBL" id="PVU95431.1"/>
    </source>
</evidence>
<dbReference type="InterPro" id="IPR005850">
    <property type="entry name" value="GalP_Utransf_C"/>
</dbReference>
<dbReference type="PANTHER" id="PTHR11943">
    <property type="entry name" value="GALACTOSE-1-PHOSPHATE URIDYLYLTRANSFERASE"/>
    <property type="match status" value="1"/>
</dbReference>
<dbReference type="InterPro" id="IPR005849">
    <property type="entry name" value="GalP_Utransf_N"/>
</dbReference>
<name>A0A2T9YSY4_9FUNG</name>
<evidence type="ECO:0000256" key="9">
    <source>
        <dbReference type="ARBA" id="ARBA00022833"/>
    </source>
</evidence>
<proteinExistence type="inferred from homology"/>
<feature type="active site" description="Tele-UMP-histidine intermediate" evidence="12">
    <location>
        <position position="185"/>
    </location>
</feature>
<organism evidence="18 19">
    <name type="scientific">Furculomyces boomerangus</name>
    <dbReference type="NCBI Taxonomy" id="61424"/>
    <lineage>
        <taxon>Eukaryota</taxon>
        <taxon>Fungi</taxon>
        <taxon>Fungi incertae sedis</taxon>
        <taxon>Zoopagomycota</taxon>
        <taxon>Kickxellomycotina</taxon>
        <taxon>Harpellomycetes</taxon>
        <taxon>Harpellales</taxon>
        <taxon>Harpellaceae</taxon>
        <taxon>Furculomyces</taxon>
    </lineage>
</organism>
<evidence type="ECO:0000256" key="7">
    <source>
        <dbReference type="ARBA" id="ARBA00022695"/>
    </source>
</evidence>
<protein>
    <recommendedName>
        <fullName evidence="5 14">Galactose-1-phosphate uridylyltransferase</fullName>
        <ecNumber evidence="4 14">2.7.7.12</ecNumber>
    </recommendedName>
</protein>
<feature type="binding site" evidence="13">
    <location>
        <position position="183"/>
    </location>
    <ligand>
        <name>Zn(2+)</name>
        <dbReference type="ChEBI" id="CHEBI:29105"/>
    </ligand>
</feature>
<dbReference type="EMBL" id="MBFT01000187">
    <property type="protein sequence ID" value="PVU95431.1"/>
    <property type="molecule type" value="Genomic_DNA"/>
</dbReference>
<dbReference type="GO" id="GO:0008270">
    <property type="term" value="F:zinc ion binding"/>
    <property type="evidence" value="ECO:0007669"/>
    <property type="project" value="InterPro"/>
</dbReference>
<keyword evidence="19" id="KW-1185">Reference proteome</keyword>
<evidence type="ECO:0000259" key="16">
    <source>
        <dbReference type="Pfam" id="PF02744"/>
    </source>
</evidence>
<feature type="binding site" evidence="13">
    <location>
        <position position="52"/>
    </location>
    <ligand>
        <name>Zn(2+)</name>
        <dbReference type="ChEBI" id="CHEBI:29105"/>
    </ligand>
</feature>
<dbReference type="SUPFAM" id="SSF54197">
    <property type="entry name" value="HIT-like"/>
    <property type="match status" value="2"/>
</dbReference>
<dbReference type="Pfam" id="PF02744">
    <property type="entry name" value="GalP_UDP_tr_C"/>
    <property type="match status" value="1"/>
</dbReference>
<feature type="domain" description="Galactose-1-phosphate uridyl transferase N-terminal" evidence="15">
    <location>
        <begin position="4"/>
        <end position="193"/>
    </location>
</feature>
<evidence type="ECO:0000256" key="6">
    <source>
        <dbReference type="ARBA" id="ARBA00022679"/>
    </source>
</evidence>
<dbReference type="EC" id="2.7.7.12" evidence="4 14"/>
<dbReference type="PANTHER" id="PTHR11943:SF1">
    <property type="entry name" value="GALACTOSE-1-PHOSPHATE URIDYLYLTRANSFERASE"/>
    <property type="match status" value="1"/>
</dbReference>
<evidence type="ECO:0000256" key="12">
    <source>
        <dbReference type="PIRSR" id="PIRSR000808-1"/>
    </source>
</evidence>
<comment type="caution">
    <text evidence="18">The sequence shown here is derived from an EMBL/GenBank/DDBJ whole genome shotgun (WGS) entry which is preliminary data.</text>
</comment>
<dbReference type="AlphaFoldDB" id="A0A2T9YSY4"/>